<evidence type="ECO:0000313" key="2">
    <source>
        <dbReference type="EMBL" id="OGZ56954.1"/>
    </source>
</evidence>
<reference evidence="2 3" key="1">
    <citation type="journal article" date="2016" name="Nat. Commun.">
        <title>Thousands of microbial genomes shed light on interconnected biogeochemical processes in an aquifer system.</title>
        <authorList>
            <person name="Anantharaman K."/>
            <person name="Brown C.T."/>
            <person name="Hug L.A."/>
            <person name="Sharon I."/>
            <person name="Castelle C.J."/>
            <person name="Probst A.J."/>
            <person name="Thomas B.C."/>
            <person name="Singh A."/>
            <person name="Wilkins M.J."/>
            <person name="Karaoz U."/>
            <person name="Brodie E.L."/>
            <person name="Williams K.H."/>
            <person name="Hubbard S.S."/>
            <person name="Banfield J.F."/>
        </authorList>
    </citation>
    <scope>NUCLEOTIDE SEQUENCE [LARGE SCALE GENOMIC DNA]</scope>
</reference>
<gene>
    <name evidence="2" type="ORF">A3G60_03480</name>
</gene>
<evidence type="ECO:0000256" key="1">
    <source>
        <dbReference type="SAM" id="Phobius"/>
    </source>
</evidence>
<dbReference type="AlphaFoldDB" id="A0A1G2H3A2"/>
<name>A0A1G2H3A2_9BACT</name>
<keyword evidence="1" id="KW-0472">Membrane</keyword>
<keyword evidence="1" id="KW-1133">Transmembrane helix</keyword>
<evidence type="ECO:0000313" key="3">
    <source>
        <dbReference type="Proteomes" id="UP000178996"/>
    </source>
</evidence>
<protein>
    <submittedName>
        <fullName evidence="2">Uncharacterized protein</fullName>
    </submittedName>
</protein>
<sequence length="111" mass="12703">MRKVYGIWFMKRVLPWLAAEFVVLSTIFAGAQSYLSFGHILNNAVVRVKYYSLLSFSDFLMSAVTNADLFTLTMLAGAFFVGTLVVRDTIRATRRMRAGNFLRMSRVLYSR</sequence>
<comment type="caution">
    <text evidence="2">The sequence shown here is derived from an EMBL/GenBank/DDBJ whole genome shotgun (WGS) entry which is preliminary data.</text>
</comment>
<feature type="transmembrane region" description="Helical" evidence="1">
    <location>
        <begin position="69"/>
        <end position="87"/>
    </location>
</feature>
<proteinExistence type="predicted"/>
<dbReference type="Proteomes" id="UP000178996">
    <property type="component" value="Unassembled WGS sequence"/>
</dbReference>
<organism evidence="2 3">
    <name type="scientific">Candidatus Ryanbacteria bacterium RIFCSPLOWO2_12_FULL_47_9c</name>
    <dbReference type="NCBI Taxonomy" id="1802131"/>
    <lineage>
        <taxon>Bacteria</taxon>
        <taxon>Candidatus Ryaniibacteriota</taxon>
    </lineage>
</organism>
<keyword evidence="1" id="KW-0812">Transmembrane</keyword>
<accession>A0A1G2H3A2</accession>
<dbReference type="EMBL" id="MHOB01000038">
    <property type="protein sequence ID" value="OGZ56954.1"/>
    <property type="molecule type" value="Genomic_DNA"/>
</dbReference>